<accession>A0A1L6MVC0</accession>
<evidence type="ECO:0000256" key="1">
    <source>
        <dbReference type="SAM" id="MobiDB-lite"/>
    </source>
</evidence>
<evidence type="ECO:0008006" key="4">
    <source>
        <dbReference type="Google" id="ProtNLM"/>
    </source>
</evidence>
<dbReference type="KEGG" id="pabo:BCY86_01250"/>
<gene>
    <name evidence="2" type="ORF">BCY86_01250</name>
</gene>
<feature type="compositionally biased region" description="Basic residues" evidence="1">
    <location>
        <begin position="71"/>
        <end position="85"/>
    </location>
</feature>
<protein>
    <recommendedName>
        <fullName evidence="4">ABC transporter Uup C-terminal domain-containing protein</fullName>
    </recommendedName>
</protein>
<evidence type="ECO:0000313" key="3">
    <source>
        <dbReference type="Proteomes" id="UP000185544"/>
    </source>
</evidence>
<name>A0A1L6MVC0_9BACT</name>
<keyword evidence="3" id="KW-1185">Reference proteome</keyword>
<feature type="region of interest" description="Disordered" evidence="1">
    <location>
        <begin position="63"/>
        <end position="85"/>
    </location>
</feature>
<dbReference type="AlphaFoldDB" id="A0A1L6MVC0"/>
<reference evidence="2 3" key="1">
    <citation type="submission" date="2016-08" db="EMBL/GenBank/DDBJ databases">
        <title>Identification and validation of antigenic proteins from Pajaroellobacter abortibovis using de-novo genome sequence assembly and reverse vaccinology.</title>
        <authorList>
            <person name="Welly B.T."/>
            <person name="Miller M.R."/>
            <person name="Stott J.L."/>
            <person name="Blanchard M.T."/>
            <person name="Islas-Trejo A.D."/>
            <person name="O'Rourke S.M."/>
            <person name="Young A.E."/>
            <person name="Medrano J.F."/>
            <person name="Van Eenennaam A.L."/>
        </authorList>
    </citation>
    <scope>NUCLEOTIDE SEQUENCE [LARGE SCALE GENOMIC DNA]</scope>
    <source>
        <strain evidence="2 3">BTF92-0548A/99-0131</strain>
    </source>
</reference>
<dbReference type="RefSeq" id="WP_075276108.1">
    <property type="nucleotide sequence ID" value="NZ_CP016908.1"/>
</dbReference>
<sequence>MSHDRRFLERIATRIVSIQQEQVELCPGKFLDFKERRGKDLASLEAEKFAVLSARQSSSIPLNKNAMYDAHRKRRKERERRKKRKVEQIEKLVALNEEALAQKRSVLSEHPPDDWEQLIRLAEEARLLLKKLDGLVEEWTALSSKIESL</sequence>
<dbReference type="Proteomes" id="UP000185544">
    <property type="component" value="Chromosome"/>
</dbReference>
<proteinExistence type="predicted"/>
<dbReference type="STRING" id="1882918.BCY86_01250"/>
<evidence type="ECO:0000313" key="2">
    <source>
        <dbReference type="EMBL" id="APR99459.1"/>
    </source>
</evidence>
<dbReference type="EMBL" id="CP016908">
    <property type="protein sequence ID" value="APR99459.1"/>
    <property type="molecule type" value="Genomic_DNA"/>
</dbReference>
<organism evidence="2 3">
    <name type="scientific">Pajaroellobacter abortibovis</name>
    <dbReference type="NCBI Taxonomy" id="1882918"/>
    <lineage>
        <taxon>Bacteria</taxon>
        <taxon>Pseudomonadati</taxon>
        <taxon>Myxococcota</taxon>
        <taxon>Polyangia</taxon>
        <taxon>Polyangiales</taxon>
        <taxon>Polyangiaceae</taxon>
    </lineage>
</organism>